<evidence type="ECO:0000256" key="3">
    <source>
        <dbReference type="SAM" id="SignalP"/>
    </source>
</evidence>
<reference evidence="6 7" key="1">
    <citation type="journal article" date="2012" name="BMC Genomics">
        <title>Tools to kill: Genome of one of the most destructive plant pathogenic fungi Macrophomina phaseolina.</title>
        <authorList>
            <person name="Islam M.S."/>
            <person name="Haque M.S."/>
            <person name="Islam M.M."/>
            <person name="Emdad E.M."/>
            <person name="Halim A."/>
            <person name="Hossen Q.M.M."/>
            <person name="Hossain M.Z."/>
            <person name="Ahmed B."/>
            <person name="Rahim S."/>
            <person name="Rahman M.S."/>
            <person name="Alam M.M."/>
            <person name="Hou S."/>
            <person name="Wan X."/>
            <person name="Saito J.A."/>
            <person name="Alam M."/>
        </authorList>
    </citation>
    <scope>NUCLEOTIDE SEQUENCE [LARGE SCALE GENOMIC DNA]</scope>
    <source>
        <strain evidence="6 7">MS6</strain>
    </source>
</reference>
<evidence type="ECO:0000256" key="1">
    <source>
        <dbReference type="ARBA" id="ARBA00005964"/>
    </source>
</evidence>
<protein>
    <submittedName>
        <fullName evidence="6">Carboxylesterase type B</fullName>
    </submittedName>
</protein>
<dbReference type="STRING" id="1126212.K2S7L1"/>
<dbReference type="InterPro" id="IPR050309">
    <property type="entry name" value="Type-B_Carboxylest/Lipase"/>
</dbReference>
<feature type="domain" description="Amidohydrolase-related" evidence="5">
    <location>
        <begin position="572"/>
        <end position="887"/>
    </location>
</feature>
<dbReference type="HOGENOM" id="CLU_321331_0_0_1"/>
<dbReference type="SUPFAM" id="SSF53474">
    <property type="entry name" value="alpha/beta-Hydrolases"/>
    <property type="match status" value="1"/>
</dbReference>
<evidence type="ECO:0000259" key="4">
    <source>
        <dbReference type="Pfam" id="PF00135"/>
    </source>
</evidence>
<dbReference type="VEuPathDB" id="FungiDB:MPH_01761"/>
<dbReference type="Pfam" id="PF04909">
    <property type="entry name" value="Amidohydro_2"/>
    <property type="match status" value="1"/>
</dbReference>
<comment type="caution">
    <text evidence="6">The sequence shown here is derived from an EMBL/GenBank/DDBJ whole genome shotgun (WGS) entry which is preliminary data.</text>
</comment>
<feature type="signal peptide" evidence="3">
    <location>
        <begin position="1"/>
        <end position="19"/>
    </location>
</feature>
<dbReference type="GO" id="GO:0016787">
    <property type="term" value="F:hydrolase activity"/>
    <property type="evidence" value="ECO:0007669"/>
    <property type="project" value="UniProtKB-KW"/>
</dbReference>
<dbReference type="Gene3D" id="3.20.20.140">
    <property type="entry name" value="Metal-dependent hydrolases"/>
    <property type="match status" value="1"/>
</dbReference>
<name>K2S7L1_MACPH</name>
<comment type="similarity">
    <text evidence="1">Belongs to the type-B carboxylesterase/lipase family.</text>
</comment>
<dbReference type="PROSITE" id="PS00122">
    <property type="entry name" value="CARBOXYLESTERASE_B_1"/>
    <property type="match status" value="1"/>
</dbReference>
<dbReference type="EMBL" id="AHHD01000073">
    <property type="protein sequence ID" value="EKG20897.1"/>
    <property type="molecule type" value="Genomic_DNA"/>
</dbReference>
<dbReference type="SUPFAM" id="SSF51556">
    <property type="entry name" value="Metallo-dependent hydrolases"/>
    <property type="match status" value="1"/>
</dbReference>
<dbReference type="Gene3D" id="3.40.50.1820">
    <property type="entry name" value="alpha/beta hydrolase"/>
    <property type="match status" value="1"/>
</dbReference>
<evidence type="ECO:0000313" key="7">
    <source>
        <dbReference type="Proteomes" id="UP000007129"/>
    </source>
</evidence>
<evidence type="ECO:0000259" key="5">
    <source>
        <dbReference type="Pfam" id="PF04909"/>
    </source>
</evidence>
<dbReference type="InParanoid" id="K2S7L1"/>
<keyword evidence="3" id="KW-0732">Signal</keyword>
<dbReference type="eggNOG" id="KOG4245">
    <property type="taxonomic scope" value="Eukaryota"/>
</dbReference>
<dbReference type="ESTHER" id="macph-k2s7l1">
    <property type="family name" value="Fungal_carboxylesterase_lipase"/>
</dbReference>
<feature type="chain" id="PRO_5007316127" evidence="3">
    <location>
        <begin position="20"/>
        <end position="902"/>
    </location>
</feature>
<dbReference type="InterPro" id="IPR002018">
    <property type="entry name" value="CarbesteraseB"/>
</dbReference>
<dbReference type="InterPro" id="IPR032466">
    <property type="entry name" value="Metal_Hydrolase"/>
</dbReference>
<dbReference type="Proteomes" id="UP000007129">
    <property type="component" value="Unassembled WGS sequence"/>
</dbReference>
<sequence length="902" mass="100434">MLEKLILYALLAIIPRIYASPARTNPYDTVYNLREHQTDSLVADLGYAIYKGYTNREKRISSWKGIRYAAAPIGKLRFQAPQVPSVERDRVYLADRGGFQCPQTSWIGTNPGEVGNEDCTFLNVFSPDGARDLPVFVFFHWGGYSRGNASFFQPEALMNANGNGFVSVIVQYRLGAFGWLASEDVAKKGALNVGFLDQRMTLQWVKRYIGIFGGDPAKVTIAGQSSGAGSVMHHAIAYDGQDAEYLWSNGIAASPFLPQVFHYTDKEVRDHYLAFVGRVGCTDEESTFDCLQNARTEDLINANNELAKSALWGTYTWKPVVSDDGLVPDRPSTALEGKLNGKRLIAGNITTRALFVEYLRRYFPRLTDDEVTDILQVYHTPNVPDDPEKTRYWTSGTSGFTAVNQSGLATGHKQVANNFYGEVTFFCPSYWLTEAYQRHGEAYQYQYSVIPSYHGTDNPVYDPALADPSDPIHPVLRAEMQRAWGGFIMSNKPADWPRRTVGQPVMINLNTTGGTVVDTKIDEMTVKKLEGPGVAAESTEVNADTWEEMGDQYDWLKENAPEWGKKAPINKIDTHHHFVVSEFAKAVEDAGGDPSGWPMPQWTQPASEMVMNRLGVQTAILSTTAPGACILKGQASFDLARRLNEHAAEIRNQQPSKFGFFANLPSLLDTEATLAEIRYALDTLHADGVTLFTRYGDGNAYLGHPALEPVWAELNRRKCVAFVHPTHPADTAKVNPRLPQPMVDYPHETARAAMDMITMGTRAKFPDCKVILSHAGGTLPWLFGRVATPLKKAAEFPSKSGGINVPSYGEMLDAVRSFHYDLALSTSPEVLKLLLELVPHDHILYGSDFPYAMPRAYPAFLEELETFEMDSELRDMINYGNALKLIPRLAKDHRQELALSKY</sequence>
<dbReference type="OrthoDB" id="408631at2759"/>
<dbReference type="PANTHER" id="PTHR11559">
    <property type="entry name" value="CARBOXYLESTERASE"/>
    <property type="match status" value="1"/>
</dbReference>
<proteinExistence type="inferred from homology"/>
<feature type="domain" description="Carboxylesterase type B" evidence="4">
    <location>
        <begin position="55"/>
        <end position="459"/>
    </location>
</feature>
<evidence type="ECO:0000256" key="2">
    <source>
        <dbReference type="ARBA" id="ARBA00022801"/>
    </source>
</evidence>
<dbReference type="AlphaFoldDB" id="K2S7L1"/>
<dbReference type="InterPro" id="IPR006680">
    <property type="entry name" value="Amidohydro-rel"/>
</dbReference>
<dbReference type="eggNOG" id="KOG1516">
    <property type="taxonomic scope" value="Eukaryota"/>
</dbReference>
<gene>
    <name evidence="6" type="ORF">MPH_01761</name>
</gene>
<accession>K2S7L1</accession>
<keyword evidence="2" id="KW-0378">Hydrolase</keyword>
<evidence type="ECO:0000313" key="6">
    <source>
        <dbReference type="EMBL" id="EKG20897.1"/>
    </source>
</evidence>
<dbReference type="InterPro" id="IPR019826">
    <property type="entry name" value="Carboxylesterase_B_AS"/>
</dbReference>
<dbReference type="InterPro" id="IPR029058">
    <property type="entry name" value="AB_hydrolase_fold"/>
</dbReference>
<organism evidence="6 7">
    <name type="scientific">Macrophomina phaseolina (strain MS6)</name>
    <name type="common">Charcoal rot fungus</name>
    <dbReference type="NCBI Taxonomy" id="1126212"/>
    <lineage>
        <taxon>Eukaryota</taxon>
        <taxon>Fungi</taxon>
        <taxon>Dikarya</taxon>
        <taxon>Ascomycota</taxon>
        <taxon>Pezizomycotina</taxon>
        <taxon>Dothideomycetes</taxon>
        <taxon>Dothideomycetes incertae sedis</taxon>
        <taxon>Botryosphaeriales</taxon>
        <taxon>Botryosphaeriaceae</taxon>
        <taxon>Macrophomina</taxon>
    </lineage>
</organism>
<dbReference type="Pfam" id="PF00135">
    <property type="entry name" value="COesterase"/>
    <property type="match status" value="1"/>
</dbReference>